<proteinExistence type="predicted"/>
<evidence type="ECO:0000313" key="2">
    <source>
        <dbReference type="Proteomes" id="UP000307507"/>
    </source>
</evidence>
<name>A0A4S3ZX08_9FLAO</name>
<dbReference type="AlphaFoldDB" id="A0A4S3ZX08"/>
<reference evidence="1 2" key="1">
    <citation type="submission" date="2019-04" db="EMBL/GenBank/DDBJ databases">
        <title>Flavobacterium sp. nov. isolated from construction timber.</title>
        <authorList>
            <person name="Lin S.-Y."/>
            <person name="Chang C.-T."/>
            <person name="Young C.-C."/>
        </authorList>
    </citation>
    <scope>NUCLEOTIDE SEQUENCE [LARGE SCALE GENOMIC DNA]</scope>
    <source>
        <strain evidence="1 2">CC-CTC003</strain>
    </source>
</reference>
<organism evidence="1 2">
    <name type="scientific">Flavobacterium supellecticarium</name>
    <dbReference type="NCBI Taxonomy" id="2565924"/>
    <lineage>
        <taxon>Bacteria</taxon>
        <taxon>Pseudomonadati</taxon>
        <taxon>Bacteroidota</taxon>
        <taxon>Flavobacteriia</taxon>
        <taxon>Flavobacteriales</taxon>
        <taxon>Flavobacteriaceae</taxon>
        <taxon>Flavobacterium</taxon>
    </lineage>
</organism>
<dbReference type="RefSeq" id="WP_136402956.1">
    <property type="nucleotide sequence ID" value="NZ_SSNZ01000003.1"/>
</dbReference>
<comment type="caution">
    <text evidence="1">The sequence shown here is derived from an EMBL/GenBank/DDBJ whole genome shotgun (WGS) entry which is preliminary data.</text>
</comment>
<protein>
    <submittedName>
        <fullName evidence="1">Uncharacterized protein</fullName>
    </submittedName>
</protein>
<sequence length="479" mass="54934">MDFQQELNAIFELIKDTLPAGVTFTRYSIPSYSGRGTTGKSYFALIDGKVNREAIPDALNHDREHRNNEINQRIRKVEFDIAVAQEPGRFVLFSISKENGYTYKIATPEELLFHTKLDLMQNVDHGTKKESFAEVAPDKKNGEPDVVGRQKIYYENGEVKEYSGTPVSDFARAAFHALDGKLKFVYAMASKTEVIIKTTPAIPGITELYEFNEDLTLDASKIENIYEFLESFSEAKIEKGIEALQANPEFKAKAEKRYGQLIKTRVGQDAGIESFEKAALSRKEIELFSDWHFAENVISLGRMDEDECRTVVDFIGSLVMSHLDIHEFKAQMEATENEMELREVYYSASQKVKAGMLAEALVYGGSWFGQISTLLANHKVEKLMFEKTHFKIESSDALKAFMFYLDLNNRVSMYFDIYQSYLYDLTEFFWFLPALPRTAWGETDFVLPEFTLKFRRKAYYRINDDGEWLRKSPKPAGVA</sequence>
<gene>
    <name evidence="1" type="ORF">E6C50_09275</name>
</gene>
<evidence type="ECO:0000313" key="1">
    <source>
        <dbReference type="EMBL" id="THF50410.1"/>
    </source>
</evidence>
<dbReference type="EMBL" id="SSNZ01000003">
    <property type="protein sequence ID" value="THF50410.1"/>
    <property type="molecule type" value="Genomic_DNA"/>
</dbReference>
<dbReference type="Proteomes" id="UP000307507">
    <property type="component" value="Unassembled WGS sequence"/>
</dbReference>
<dbReference type="OrthoDB" id="1352698at2"/>
<accession>A0A4S3ZX08</accession>
<keyword evidence="2" id="KW-1185">Reference proteome</keyword>